<evidence type="ECO:0000259" key="9">
    <source>
        <dbReference type="Pfam" id="PF23598"/>
    </source>
</evidence>
<dbReference type="InterPro" id="IPR041118">
    <property type="entry name" value="Rx_N"/>
</dbReference>
<keyword evidence="4" id="KW-0547">Nucleotide-binding</keyword>
<dbReference type="Gene3D" id="3.40.50.300">
    <property type="entry name" value="P-loop containing nucleotide triphosphate hydrolases"/>
    <property type="match status" value="1"/>
</dbReference>
<evidence type="ECO:0000259" key="8">
    <source>
        <dbReference type="Pfam" id="PF23559"/>
    </source>
</evidence>
<dbReference type="GO" id="GO:0043531">
    <property type="term" value="F:ADP binding"/>
    <property type="evidence" value="ECO:0007669"/>
    <property type="project" value="InterPro"/>
</dbReference>
<keyword evidence="11" id="KW-1185">Reference proteome</keyword>
<feature type="domain" description="Disease resistance protein winged helix" evidence="8">
    <location>
        <begin position="442"/>
        <end position="513"/>
    </location>
</feature>
<dbReference type="GO" id="GO:0002758">
    <property type="term" value="P:innate immune response-activating signaling pathway"/>
    <property type="evidence" value="ECO:0007669"/>
    <property type="project" value="UniProtKB-ARBA"/>
</dbReference>
<dbReference type="InterPro" id="IPR042197">
    <property type="entry name" value="Apaf_helical"/>
</dbReference>
<dbReference type="Pfam" id="PF23598">
    <property type="entry name" value="LRR_14"/>
    <property type="match status" value="1"/>
</dbReference>
<dbReference type="GO" id="GO:0042742">
    <property type="term" value="P:defense response to bacterium"/>
    <property type="evidence" value="ECO:0007669"/>
    <property type="project" value="UniProtKB-ARBA"/>
</dbReference>
<evidence type="ECO:0000259" key="6">
    <source>
        <dbReference type="Pfam" id="PF00931"/>
    </source>
</evidence>
<gene>
    <name evidence="10" type="ORF">Cni_G28242</name>
</gene>
<feature type="domain" description="Disease resistance R13L4/SHOC-2-like LRR" evidence="9">
    <location>
        <begin position="558"/>
        <end position="879"/>
    </location>
</feature>
<dbReference type="CDD" id="cd14798">
    <property type="entry name" value="RX-CC_like"/>
    <property type="match status" value="1"/>
</dbReference>
<evidence type="ECO:0000256" key="3">
    <source>
        <dbReference type="ARBA" id="ARBA00022737"/>
    </source>
</evidence>
<dbReference type="EMBL" id="CP136898">
    <property type="protein sequence ID" value="WOL19444.1"/>
    <property type="molecule type" value="Genomic_DNA"/>
</dbReference>
<keyword evidence="5" id="KW-0611">Plant defense</keyword>
<dbReference type="InterPro" id="IPR036388">
    <property type="entry name" value="WH-like_DNA-bd_sf"/>
</dbReference>
<evidence type="ECO:0000256" key="1">
    <source>
        <dbReference type="ARBA" id="ARBA00008894"/>
    </source>
</evidence>
<sequence length="925" mass="105877">MAEVAVFSLIEKITAVVAAATARSSRSSNSKPLQDVHLQMIRITRELEVVKEFLKHIGTSSRGENEQVLITWAKQIQDAAHDIEDIVDEYTYTTAGGSWAGVRAYIFTTFNDSKVTALHEISAKLEAAEASLSQLSRTKDSYGITASQRIPNANEESDISYHLAEESHFMDEDDLVGIDDHKRQLIEYLIDEDPRRAVVSVLGMGGVGKTTLVTRVYKDQKIITRFGSRAWVTVSQSYKIDDLLRKILKELYQERMEETAQDFDAMDYRQLVETLRSHLDRKRYLIVLDDVWQVNVWTDISYALLANNQGSRVVITTRMQEVTSVAAADRIMRLDPLPKKMAWDLFCKKAFPREEGNSCPEELKPWAAKMVDECEGLPLAIVSIGNLLSHKERVELTWKNMYDSLTWSASENTGLHRASRILSLSIRNLPYHLRNCLLHCSLFPEDYPIARNRLIRLWVAEGFVKERRERSMEEVAEEYLNQLVGRRLIQVTDVNESGRVRFCRVHDLVRELIMWRSKDEHFAEVYDGKPEELSDRIRRLSLTKEDQSELLSTKMPLLRSFHTFSPVSTVLLSKCRLLRVLDLSSAPIESLPEEIGRLFNLHYLSIRETKVRNLPKSLGSLKKLETLDAVFTLVEDLPTGLSKLENLRHLMVKTFHRHTSRYTILGGGVKVPGGIGSLKSLQTLKAVVADETMVRQLGKLTQMKSLDIRGVRTTHSIDFSISISKMDRLLRLVVMARYKDDTLLLSNLTPPPQLRKLSLYGKLDKGLLPQWFTSLRTLTHLVLKMSRLKEDSLNSLMAMPNLVSLFLMQAYDGSKLCFRAGWHRKLKSLGLCDMINLNCIEIEQNALESLLEMTLVRCSELKTIPVGIENLKCLQKLELEGMPVELVEKLQEGGATEEDRLRLQHIPVIKNWYQRDEIWIEERLS</sequence>
<dbReference type="Gene3D" id="3.80.10.10">
    <property type="entry name" value="Ribonuclease Inhibitor"/>
    <property type="match status" value="1"/>
</dbReference>
<dbReference type="InterPro" id="IPR038005">
    <property type="entry name" value="RX-like_CC"/>
</dbReference>
<dbReference type="PANTHER" id="PTHR23155">
    <property type="entry name" value="DISEASE RESISTANCE PROTEIN RP"/>
    <property type="match status" value="1"/>
</dbReference>
<dbReference type="InterPro" id="IPR027417">
    <property type="entry name" value="P-loop_NTPase"/>
</dbReference>
<dbReference type="Gene3D" id="1.20.5.4130">
    <property type="match status" value="1"/>
</dbReference>
<dbReference type="InterPro" id="IPR055414">
    <property type="entry name" value="LRR_R13L4/SHOC2-like"/>
</dbReference>
<evidence type="ECO:0000256" key="4">
    <source>
        <dbReference type="ARBA" id="ARBA00022741"/>
    </source>
</evidence>
<dbReference type="FunFam" id="1.10.10.10:FF:000322">
    <property type="entry name" value="Probable disease resistance protein At1g63360"/>
    <property type="match status" value="1"/>
</dbReference>
<protein>
    <submittedName>
        <fullName evidence="10">Uncharacterized protein</fullName>
    </submittedName>
</protein>
<dbReference type="InterPro" id="IPR058922">
    <property type="entry name" value="WHD_DRP"/>
</dbReference>
<proteinExistence type="inferred from homology"/>
<dbReference type="Pfam" id="PF00931">
    <property type="entry name" value="NB-ARC"/>
    <property type="match status" value="1"/>
</dbReference>
<evidence type="ECO:0000259" key="7">
    <source>
        <dbReference type="Pfam" id="PF18052"/>
    </source>
</evidence>
<keyword evidence="3" id="KW-0677">Repeat</keyword>
<dbReference type="Proteomes" id="UP001327560">
    <property type="component" value="Chromosome 9"/>
</dbReference>
<evidence type="ECO:0000313" key="10">
    <source>
        <dbReference type="EMBL" id="WOL19444.1"/>
    </source>
</evidence>
<evidence type="ECO:0000313" key="11">
    <source>
        <dbReference type="Proteomes" id="UP001327560"/>
    </source>
</evidence>
<dbReference type="Gene3D" id="1.10.8.430">
    <property type="entry name" value="Helical domain of apoptotic protease-activating factors"/>
    <property type="match status" value="1"/>
</dbReference>
<evidence type="ECO:0000256" key="2">
    <source>
        <dbReference type="ARBA" id="ARBA00022614"/>
    </source>
</evidence>
<dbReference type="InterPro" id="IPR044974">
    <property type="entry name" value="Disease_R_plants"/>
</dbReference>
<dbReference type="SUPFAM" id="SSF52540">
    <property type="entry name" value="P-loop containing nucleoside triphosphate hydrolases"/>
    <property type="match status" value="1"/>
</dbReference>
<name>A0AAQ3L2N2_9LILI</name>
<dbReference type="Pfam" id="PF23559">
    <property type="entry name" value="WHD_DRP"/>
    <property type="match status" value="1"/>
</dbReference>
<dbReference type="PANTHER" id="PTHR23155:SF1232">
    <property type="entry name" value="OS09G0270700 PROTEIN"/>
    <property type="match status" value="1"/>
</dbReference>
<accession>A0AAQ3L2N2</accession>
<dbReference type="SUPFAM" id="SSF52058">
    <property type="entry name" value="L domain-like"/>
    <property type="match status" value="1"/>
</dbReference>
<dbReference type="InterPro" id="IPR002182">
    <property type="entry name" value="NB-ARC"/>
</dbReference>
<dbReference type="InterPro" id="IPR032675">
    <property type="entry name" value="LRR_dom_sf"/>
</dbReference>
<dbReference type="Pfam" id="PF18052">
    <property type="entry name" value="Rx_N"/>
    <property type="match status" value="1"/>
</dbReference>
<dbReference type="PRINTS" id="PR00364">
    <property type="entry name" value="DISEASERSIST"/>
</dbReference>
<reference evidence="10 11" key="1">
    <citation type="submission" date="2023-10" db="EMBL/GenBank/DDBJ databases">
        <title>Chromosome-scale genome assembly provides insights into flower coloration mechanisms of Canna indica.</title>
        <authorList>
            <person name="Li C."/>
        </authorList>
    </citation>
    <scope>NUCLEOTIDE SEQUENCE [LARGE SCALE GENOMIC DNA]</scope>
    <source>
        <tissue evidence="10">Flower</tissue>
    </source>
</reference>
<feature type="domain" description="NB-ARC" evidence="6">
    <location>
        <begin position="179"/>
        <end position="354"/>
    </location>
</feature>
<keyword evidence="2" id="KW-0433">Leucine-rich repeat</keyword>
<dbReference type="GO" id="GO:0009626">
    <property type="term" value="P:plant-type hypersensitive response"/>
    <property type="evidence" value="ECO:0007669"/>
    <property type="project" value="UniProtKB-ARBA"/>
</dbReference>
<organism evidence="10 11">
    <name type="scientific">Canna indica</name>
    <name type="common">Indian-shot</name>
    <dbReference type="NCBI Taxonomy" id="4628"/>
    <lineage>
        <taxon>Eukaryota</taxon>
        <taxon>Viridiplantae</taxon>
        <taxon>Streptophyta</taxon>
        <taxon>Embryophyta</taxon>
        <taxon>Tracheophyta</taxon>
        <taxon>Spermatophyta</taxon>
        <taxon>Magnoliopsida</taxon>
        <taxon>Liliopsida</taxon>
        <taxon>Zingiberales</taxon>
        <taxon>Cannaceae</taxon>
        <taxon>Canna</taxon>
    </lineage>
</organism>
<dbReference type="AlphaFoldDB" id="A0AAQ3L2N2"/>
<evidence type="ECO:0000256" key="5">
    <source>
        <dbReference type="ARBA" id="ARBA00022821"/>
    </source>
</evidence>
<feature type="domain" description="Disease resistance N-terminal" evidence="7">
    <location>
        <begin position="6"/>
        <end position="97"/>
    </location>
</feature>
<dbReference type="Gene3D" id="1.10.10.10">
    <property type="entry name" value="Winged helix-like DNA-binding domain superfamily/Winged helix DNA-binding domain"/>
    <property type="match status" value="1"/>
</dbReference>
<comment type="similarity">
    <text evidence="1">Belongs to the disease resistance NB-LRR family.</text>
</comment>
<dbReference type="FunFam" id="3.40.50.300:FF:001091">
    <property type="entry name" value="Probable disease resistance protein At1g61300"/>
    <property type="match status" value="1"/>
</dbReference>